<evidence type="ECO:0000256" key="4">
    <source>
        <dbReference type="ARBA" id="ARBA00022679"/>
    </source>
</evidence>
<dbReference type="RefSeq" id="WP_239087076.1">
    <property type="nucleotide sequence ID" value="NZ_BAAATT010000018.1"/>
</dbReference>
<evidence type="ECO:0000256" key="1">
    <source>
        <dbReference type="ARBA" id="ARBA00000085"/>
    </source>
</evidence>
<dbReference type="PANTHER" id="PTHR24421:SF10">
    <property type="entry name" value="NITRATE_NITRITE SENSOR PROTEIN NARQ"/>
    <property type="match status" value="1"/>
</dbReference>
<evidence type="ECO:0000259" key="12">
    <source>
        <dbReference type="Pfam" id="PF13796"/>
    </source>
</evidence>
<dbReference type="PANTHER" id="PTHR24421">
    <property type="entry name" value="NITRATE/NITRITE SENSOR PROTEIN NARX-RELATED"/>
    <property type="match status" value="1"/>
</dbReference>
<dbReference type="InterPro" id="IPR050482">
    <property type="entry name" value="Sensor_HK_TwoCompSys"/>
</dbReference>
<evidence type="ECO:0000256" key="6">
    <source>
        <dbReference type="ARBA" id="ARBA00022777"/>
    </source>
</evidence>
<feature type="domain" description="Histidine kinase/HSP90-like ATPase" evidence="10">
    <location>
        <begin position="340"/>
        <end position="421"/>
    </location>
</feature>
<reference evidence="13" key="1">
    <citation type="submission" date="2021-01" db="EMBL/GenBank/DDBJ databases">
        <title>Whole genome shotgun sequence of Catellatospora methionotrophica NBRC 14553.</title>
        <authorList>
            <person name="Komaki H."/>
            <person name="Tamura T."/>
        </authorList>
    </citation>
    <scope>NUCLEOTIDE SEQUENCE</scope>
    <source>
        <strain evidence="13">NBRC 14553</strain>
    </source>
</reference>
<evidence type="ECO:0000256" key="3">
    <source>
        <dbReference type="ARBA" id="ARBA00022553"/>
    </source>
</evidence>
<dbReference type="Pfam" id="PF02518">
    <property type="entry name" value="HATPase_c"/>
    <property type="match status" value="1"/>
</dbReference>
<feature type="transmembrane region" description="Helical" evidence="9">
    <location>
        <begin position="169"/>
        <end position="195"/>
    </location>
</feature>
<evidence type="ECO:0000313" key="14">
    <source>
        <dbReference type="Proteomes" id="UP000660339"/>
    </source>
</evidence>
<dbReference type="AlphaFoldDB" id="A0A8J3PJW4"/>
<dbReference type="EMBL" id="BONJ01000051">
    <property type="protein sequence ID" value="GIG19249.1"/>
    <property type="molecule type" value="Genomic_DNA"/>
</dbReference>
<dbReference type="GO" id="GO:0016020">
    <property type="term" value="C:membrane"/>
    <property type="evidence" value="ECO:0007669"/>
    <property type="project" value="InterPro"/>
</dbReference>
<sequence length="424" mass="45739">MTTNAGHAAHRSSVLRTLVWPLWEGRTWVNMAHLLTGTLLSLITFTVLLCLLSSAATLAVTAVLAVPFLIATYEAAELFTSWQRTRFRRVLRVDLAPTESLPRDGHWLSRAWAQTKDAGMWRQIGYHTLSGITLPLTTLAVLTLWVAGPALALLPAYSTQLPHWIKPTGAATLVGLSSIGIIMLLAAPWGALLAVRLDAGMATALLAPSRSEELARRVASLSESRADMIDATDAERRRIERDLHDGTQQRLVSLAMNLGMTRTMLVDVPPEVRDAIERAHDEAKLALSELRAVIRGMHPAILDDLGLDAALSGIAARSPVPVRLMVDLPRRPSRTVETVAYFVVSEALANVAKHAQASQIDVIVEIEGDLLRIVVRDDGRGGADQSRGTGLRGLRQRIAAVDGALTVDSPVGGPTILLADLPCA</sequence>
<dbReference type="GO" id="GO:0005524">
    <property type="term" value="F:ATP binding"/>
    <property type="evidence" value="ECO:0007669"/>
    <property type="project" value="UniProtKB-KW"/>
</dbReference>
<dbReference type="InterPro" id="IPR003594">
    <property type="entry name" value="HATPase_dom"/>
</dbReference>
<keyword evidence="7" id="KW-0067">ATP-binding</keyword>
<accession>A0A8J3PJW4</accession>
<organism evidence="13 14">
    <name type="scientific">Catellatospora methionotrophica</name>
    <dbReference type="NCBI Taxonomy" id="121620"/>
    <lineage>
        <taxon>Bacteria</taxon>
        <taxon>Bacillati</taxon>
        <taxon>Actinomycetota</taxon>
        <taxon>Actinomycetes</taxon>
        <taxon>Micromonosporales</taxon>
        <taxon>Micromonosporaceae</taxon>
        <taxon>Catellatospora</taxon>
    </lineage>
</organism>
<dbReference type="InterPro" id="IPR036890">
    <property type="entry name" value="HATPase_C_sf"/>
</dbReference>
<dbReference type="Gene3D" id="3.30.565.10">
    <property type="entry name" value="Histidine kinase-like ATPase, C-terminal domain"/>
    <property type="match status" value="1"/>
</dbReference>
<feature type="transmembrane region" description="Helical" evidence="9">
    <location>
        <begin position="62"/>
        <end position="82"/>
    </location>
</feature>
<dbReference type="Pfam" id="PF07730">
    <property type="entry name" value="HisKA_3"/>
    <property type="match status" value="1"/>
</dbReference>
<evidence type="ECO:0000256" key="5">
    <source>
        <dbReference type="ARBA" id="ARBA00022741"/>
    </source>
</evidence>
<feature type="domain" description="Signal transduction histidine kinase subgroup 3 dimerisation and phosphoacceptor" evidence="11">
    <location>
        <begin position="235"/>
        <end position="300"/>
    </location>
</feature>
<protein>
    <recommendedName>
        <fullName evidence="2">histidine kinase</fullName>
        <ecNumber evidence="2">2.7.13.3</ecNumber>
    </recommendedName>
</protein>
<evidence type="ECO:0000256" key="2">
    <source>
        <dbReference type="ARBA" id="ARBA00012438"/>
    </source>
</evidence>
<name>A0A8J3PJW4_9ACTN</name>
<comment type="caution">
    <text evidence="13">The sequence shown here is derived from an EMBL/GenBank/DDBJ whole genome shotgun (WGS) entry which is preliminary data.</text>
</comment>
<feature type="transmembrane region" description="Helical" evidence="9">
    <location>
        <begin position="34"/>
        <end position="56"/>
    </location>
</feature>
<evidence type="ECO:0000313" key="13">
    <source>
        <dbReference type="EMBL" id="GIG19249.1"/>
    </source>
</evidence>
<keyword evidence="9" id="KW-1133">Transmembrane helix</keyword>
<proteinExistence type="predicted"/>
<evidence type="ECO:0000256" key="9">
    <source>
        <dbReference type="SAM" id="Phobius"/>
    </source>
</evidence>
<dbReference type="Gene3D" id="1.20.5.1930">
    <property type="match status" value="1"/>
</dbReference>
<dbReference type="Pfam" id="PF13796">
    <property type="entry name" value="Sensor"/>
    <property type="match status" value="1"/>
</dbReference>
<keyword evidence="9" id="KW-0472">Membrane</keyword>
<keyword evidence="3" id="KW-0597">Phosphoprotein</keyword>
<evidence type="ECO:0000256" key="7">
    <source>
        <dbReference type="ARBA" id="ARBA00022840"/>
    </source>
</evidence>
<gene>
    <name evidence="13" type="ORF">Cme02nite_75810</name>
</gene>
<dbReference type="SUPFAM" id="SSF55874">
    <property type="entry name" value="ATPase domain of HSP90 chaperone/DNA topoisomerase II/histidine kinase"/>
    <property type="match status" value="1"/>
</dbReference>
<keyword evidence="9" id="KW-0812">Transmembrane</keyword>
<keyword evidence="5" id="KW-0547">Nucleotide-binding</keyword>
<dbReference type="GO" id="GO:0000155">
    <property type="term" value="F:phosphorelay sensor kinase activity"/>
    <property type="evidence" value="ECO:0007669"/>
    <property type="project" value="InterPro"/>
</dbReference>
<dbReference type="Proteomes" id="UP000660339">
    <property type="component" value="Unassembled WGS sequence"/>
</dbReference>
<dbReference type="EC" id="2.7.13.3" evidence="2"/>
<dbReference type="InterPro" id="IPR011712">
    <property type="entry name" value="Sig_transdc_His_kin_sub3_dim/P"/>
</dbReference>
<comment type="catalytic activity">
    <reaction evidence="1">
        <text>ATP + protein L-histidine = ADP + protein N-phospho-L-histidine.</text>
        <dbReference type="EC" id="2.7.13.3"/>
    </reaction>
</comment>
<dbReference type="InterPro" id="IPR025828">
    <property type="entry name" value="Put_sensor_dom"/>
</dbReference>
<feature type="transmembrane region" description="Helical" evidence="9">
    <location>
        <begin position="132"/>
        <end position="157"/>
    </location>
</feature>
<dbReference type="GO" id="GO:0046983">
    <property type="term" value="F:protein dimerization activity"/>
    <property type="evidence" value="ECO:0007669"/>
    <property type="project" value="InterPro"/>
</dbReference>
<keyword evidence="6 13" id="KW-0418">Kinase</keyword>
<keyword evidence="4" id="KW-0808">Transferase</keyword>
<dbReference type="CDD" id="cd16917">
    <property type="entry name" value="HATPase_UhpB-NarQ-NarX-like"/>
    <property type="match status" value="1"/>
</dbReference>
<evidence type="ECO:0000259" key="10">
    <source>
        <dbReference type="Pfam" id="PF02518"/>
    </source>
</evidence>
<keyword evidence="8" id="KW-0902">Two-component regulatory system</keyword>
<evidence type="ECO:0000256" key="8">
    <source>
        <dbReference type="ARBA" id="ARBA00023012"/>
    </source>
</evidence>
<keyword evidence="14" id="KW-1185">Reference proteome</keyword>
<feature type="domain" description="Putative sensor" evidence="12">
    <location>
        <begin position="33"/>
        <end position="206"/>
    </location>
</feature>
<evidence type="ECO:0000259" key="11">
    <source>
        <dbReference type="Pfam" id="PF07730"/>
    </source>
</evidence>